<feature type="chain" id="PRO_5047036512" description="YVTN family beta-propeller protein" evidence="1">
    <location>
        <begin position="23"/>
        <end position="357"/>
    </location>
</feature>
<proteinExistence type="predicted"/>
<dbReference type="PANTHER" id="PTHR47197:SF3">
    <property type="entry name" value="DIHYDRO-HEME D1 DEHYDROGENASE"/>
    <property type="match status" value="1"/>
</dbReference>
<evidence type="ECO:0000313" key="2">
    <source>
        <dbReference type="EMBL" id="UOX32543.1"/>
    </source>
</evidence>
<dbReference type="PROSITE" id="PS51257">
    <property type="entry name" value="PROKAR_LIPOPROTEIN"/>
    <property type="match status" value="1"/>
</dbReference>
<reference evidence="2" key="2">
    <citation type="submission" date="2022-04" db="EMBL/GenBank/DDBJ databases">
        <title>Complete Genome Sequence of Flavobacterium sediminilitoris YSM-43, Isolated from a Tidal Sediment.</title>
        <authorList>
            <person name="Lee P.A."/>
        </authorList>
    </citation>
    <scope>NUCLEOTIDE SEQUENCE</scope>
    <source>
        <strain evidence="2">YSM-43</strain>
    </source>
</reference>
<dbReference type="RefSeq" id="WP_246915367.1">
    <property type="nucleotide sequence ID" value="NZ_CP090145.1"/>
</dbReference>
<reference evidence="2" key="1">
    <citation type="submission" date="2021-12" db="EMBL/GenBank/DDBJ databases">
        <authorList>
            <person name="Cha I.-T."/>
            <person name="Lee K.-E."/>
            <person name="Park S.-J."/>
        </authorList>
    </citation>
    <scope>NUCLEOTIDE SEQUENCE</scope>
    <source>
        <strain evidence="2">YSM-43</strain>
    </source>
</reference>
<dbReference type="SUPFAM" id="SSF63825">
    <property type="entry name" value="YWTD domain"/>
    <property type="match status" value="1"/>
</dbReference>
<gene>
    <name evidence="2" type="ORF">LXD69_10815</name>
</gene>
<evidence type="ECO:0000313" key="3">
    <source>
        <dbReference type="Proteomes" id="UP000830454"/>
    </source>
</evidence>
<keyword evidence="3" id="KW-1185">Reference proteome</keyword>
<dbReference type="EMBL" id="CP090145">
    <property type="protein sequence ID" value="UOX32543.1"/>
    <property type="molecule type" value="Genomic_DNA"/>
</dbReference>
<dbReference type="Gene3D" id="2.130.10.10">
    <property type="entry name" value="YVTN repeat-like/Quinoprotein amine dehydrogenase"/>
    <property type="match status" value="1"/>
</dbReference>
<accession>A0ABY4HJ00</accession>
<dbReference type="Proteomes" id="UP000830454">
    <property type="component" value="Chromosome"/>
</dbReference>
<dbReference type="InterPro" id="IPR051200">
    <property type="entry name" value="Host-pathogen_enzymatic-act"/>
</dbReference>
<name>A0ABY4HJ00_9FLAO</name>
<dbReference type="InterPro" id="IPR015943">
    <property type="entry name" value="WD40/YVTN_repeat-like_dom_sf"/>
</dbReference>
<dbReference type="PANTHER" id="PTHR47197">
    <property type="entry name" value="PROTEIN NIRF"/>
    <property type="match status" value="1"/>
</dbReference>
<evidence type="ECO:0008006" key="4">
    <source>
        <dbReference type="Google" id="ProtNLM"/>
    </source>
</evidence>
<evidence type="ECO:0000256" key="1">
    <source>
        <dbReference type="SAM" id="SignalP"/>
    </source>
</evidence>
<feature type="signal peptide" evidence="1">
    <location>
        <begin position="1"/>
        <end position="22"/>
    </location>
</feature>
<protein>
    <recommendedName>
        <fullName evidence="4">YVTN family beta-propeller protein</fullName>
    </recommendedName>
</protein>
<organism evidence="2 3">
    <name type="scientific">Flavobacterium sediminilitoris</name>
    <dbReference type="NCBI Taxonomy" id="2024526"/>
    <lineage>
        <taxon>Bacteria</taxon>
        <taxon>Pseudomonadati</taxon>
        <taxon>Bacteroidota</taxon>
        <taxon>Flavobacteriia</taxon>
        <taxon>Flavobacteriales</taxon>
        <taxon>Flavobacteriaceae</taxon>
        <taxon>Flavobacterium</taxon>
    </lineage>
</organism>
<keyword evidence="1" id="KW-0732">Signal</keyword>
<sequence>MKLKKLYLLGFLLTALFFSCSSDDELRDEPLGAYDNGIIILNEGNFNTDNSEITYLSNDLSTLRNNVFNTINSTLTLGDTGQSIGFYNELAFVVVNNSQKIEVVNRYTMLHVASITTGLSNPRYIAFSNGKGYVTNWGDGGSSTDDYIAVIDLNTYTVSSTISVSEGPERIISNGTKLYVAHKGGYGEGNTVSVVNLSDNNVTSIPVGDIPNSLELIGTNLYVLCGGIPSWSIVSAETTGELVIINTLDNTTQRKVFSGIVHPSNLYYESNNFYYTVDSKIYKMGINDTSLPTTELFNTVNQGAYGVYSLAVNNGKIYLGDANDYSSNGKLHVYSLTGTLINSFDVGVSPTGIYFNN</sequence>